<dbReference type="PROSITE" id="PS51723">
    <property type="entry name" value="PEPTIDASE_M60"/>
    <property type="match status" value="1"/>
</dbReference>
<feature type="non-terminal residue" evidence="3">
    <location>
        <position position="1"/>
    </location>
</feature>
<dbReference type="Proteomes" id="UP001205998">
    <property type="component" value="Unassembled WGS sequence"/>
</dbReference>
<dbReference type="SMART" id="SM01276">
    <property type="entry name" value="M60-like"/>
    <property type="match status" value="1"/>
</dbReference>
<evidence type="ECO:0000313" key="4">
    <source>
        <dbReference type="Proteomes" id="UP001205998"/>
    </source>
</evidence>
<protein>
    <submittedName>
        <fullName evidence="3">TRPM8 channel-associated factor-like isoform X1</fullName>
    </submittedName>
</protein>
<gene>
    <name evidence="3" type="ORF">C0J50_14797</name>
</gene>
<reference evidence="3" key="1">
    <citation type="submission" date="2018-07" db="EMBL/GenBank/DDBJ databases">
        <title>Comparative genomics of catfishes provides insights into carnivory and benthic adaptation.</title>
        <authorList>
            <person name="Zhang Y."/>
            <person name="Wang D."/>
            <person name="Peng Z."/>
            <person name="Zheng S."/>
            <person name="Shao F."/>
            <person name="Tao W."/>
        </authorList>
    </citation>
    <scope>NUCLEOTIDE SEQUENCE</scope>
    <source>
        <strain evidence="3">Chongqing</strain>
    </source>
</reference>
<dbReference type="Pfam" id="PF13402">
    <property type="entry name" value="Peptidase_M60"/>
    <property type="match status" value="1"/>
</dbReference>
<dbReference type="Gene3D" id="1.10.390.30">
    <property type="entry name" value="Peptidase M60, enhancin-like domain 3"/>
    <property type="match status" value="1"/>
</dbReference>
<dbReference type="GO" id="GO:0044325">
    <property type="term" value="F:transmembrane transporter binding"/>
    <property type="evidence" value="ECO:0007669"/>
    <property type="project" value="TreeGrafter"/>
</dbReference>
<dbReference type="PANTHER" id="PTHR15730:SF5">
    <property type="entry name" value="SI:CH211-210B2.2-RELATED"/>
    <property type="match status" value="1"/>
</dbReference>
<organism evidence="3 4">
    <name type="scientific">Silurus asotus</name>
    <name type="common">Amur catfish</name>
    <name type="synonym">Parasilurus asotus</name>
    <dbReference type="NCBI Taxonomy" id="30991"/>
    <lineage>
        <taxon>Eukaryota</taxon>
        <taxon>Metazoa</taxon>
        <taxon>Chordata</taxon>
        <taxon>Craniata</taxon>
        <taxon>Vertebrata</taxon>
        <taxon>Euteleostomi</taxon>
        <taxon>Actinopterygii</taxon>
        <taxon>Neopterygii</taxon>
        <taxon>Teleostei</taxon>
        <taxon>Ostariophysi</taxon>
        <taxon>Siluriformes</taxon>
        <taxon>Siluridae</taxon>
        <taxon>Silurus</taxon>
    </lineage>
</organism>
<dbReference type="EMBL" id="MU551550">
    <property type="protein sequence ID" value="KAI5625583.1"/>
    <property type="molecule type" value="Genomic_DNA"/>
</dbReference>
<dbReference type="InterPro" id="IPR042279">
    <property type="entry name" value="Pep_M60_3"/>
</dbReference>
<sequence>EQDYCAIVKGIQEFDFEGDALPSKLVLIGSQSFPLAMNPKGQVLMAASRYGKGRIVVLGHEKYLTSFPVLVKNALAWLMPPESKSKTVGIQKNLSSLAGSLPLKTEVGEFRNVGYAVYVTDAYSVDTCGKDLVAFLKSGGGLLIAGHAWYWAQSNPEENALLSFSGNKVCSVAGIYFSETPGECGKFPVPMQIPSNLLAVSIGKDFKDDLQFLLKGVSEFDVRGEELASEVMAHGPLAFPITLTPNGRAFIAGAYYGQGRIIVATHETYLGRNSLSNFLINAIHWLDKGRKGVIGIMPQLKDAHRVLSKSGLKCEFTGLRKDLSVFVCTSYDDSKCNQIQEFVAEGGGLMIGGHAWYWAQSNPGLNVMTNCPGNRILSKMGLCIMGNTLGGDLYKVQQISEYGDRDDLQFLLNGVSEFDVRGGALASEVMAHGPLAFPIALTPCGRAFIAGAYYGQGRIIVATHESFLGRDSLSNFLINAIHWLDEGRKGVIGIMPQLKDAHRVLSKSGLKCEFTGLRKDLSVFVCTSYNDSQCNQIQEFVAEGGGLMIGGHAWYWAQSNPGLNVMTNCPGNRILSKMGLCIMGNTLGGDLYKAQQMTEYGDRGTRAYHFRDLLQRFAGHVIQGQDLTEHEQNCLQKLRRDCTHYLRMQAHDSASYTSMVSLITDIVKEAGVPQVCQTCPVQSSKDKMLLHVGSEVYRVCKEPDALLPYIIKNLPNLPSVFNARIQISTDTSDREEWISTGLYLSPGMRTYIAVPPEIKGKGWQLQIGCQTDCLGEADVLKRAPVVHERFALDSEMLQVWNLWGGLIYLIAPPKSKLKGVEVVVQTAIKAPYYKSGKTSVEDWVKKIRNAPAPWAELEFENIIITLHSEFIRKLDRPDEVAAFWDSIMKGVAELAAKPAKFPRKERFVADVQISHGFMHAGYPVMIHSTSAEELLNPETARKTGIWGPIHELGHNQQCSVWEFPPHTTECTCNLWSVYIHEEVLGVKRENAHPNMSVENRKSRTASYANEGRNLEQWSVWTALETYIQLQEKFGWDAFKKVFAAYHSITNVPHDRDGKMNLYAKTFSNVVNMNLAPFFKAWGWPIEPSTDEMLSSLPGWNDHPMAQY</sequence>
<dbReference type="SUPFAM" id="SSF52317">
    <property type="entry name" value="Class I glutamine amidotransferase-like"/>
    <property type="match status" value="1"/>
</dbReference>
<dbReference type="GO" id="GO:0005886">
    <property type="term" value="C:plasma membrane"/>
    <property type="evidence" value="ECO:0007669"/>
    <property type="project" value="TreeGrafter"/>
</dbReference>
<feature type="non-terminal residue" evidence="3">
    <location>
        <position position="1107"/>
    </location>
</feature>
<dbReference type="Gene3D" id="3.40.390.80">
    <property type="entry name" value="Peptidase M60, enhancin-like domain 2"/>
    <property type="match status" value="1"/>
</dbReference>
<dbReference type="InterPro" id="IPR035423">
    <property type="entry name" value="M60-like_N"/>
</dbReference>
<dbReference type="FunFam" id="3.40.390.80:FF:000001">
    <property type="entry name" value="TRPM8 channel-associated factor 1"/>
    <property type="match status" value="1"/>
</dbReference>
<dbReference type="InterPro" id="IPR029062">
    <property type="entry name" value="Class_I_gatase-like"/>
</dbReference>
<feature type="domain" description="Peptidase M60" evidence="2">
    <location>
        <begin position="735"/>
        <end position="1034"/>
    </location>
</feature>
<dbReference type="PANTHER" id="PTHR15730">
    <property type="entry name" value="EXPERIMENTAL AUTOIMMUNE PROSTATITIS ANTIGEN 2-RELATED"/>
    <property type="match status" value="1"/>
</dbReference>
<keyword evidence="4" id="KW-1185">Reference proteome</keyword>
<dbReference type="GO" id="GO:0090314">
    <property type="term" value="P:positive regulation of protein targeting to membrane"/>
    <property type="evidence" value="ECO:0007669"/>
    <property type="project" value="TreeGrafter"/>
</dbReference>
<evidence type="ECO:0000259" key="2">
    <source>
        <dbReference type="PROSITE" id="PS51723"/>
    </source>
</evidence>
<proteinExistence type="inferred from homology"/>
<dbReference type="Pfam" id="PF17291">
    <property type="entry name" value="M60-like_N"/>
    <property type="match status" value="1"/>
</dbReference>
<dbReference type="InterPro" id="IPR051244">
    <property type="entry name" value="TCAF"/>
</dbReference>
<evidence type="ECO:0000256" key="1">
    <source>
        <dbReference type="ARBA" id="ARBA00009770"/>
    </source>
</evidence>
<evidence type="ECO:0000313" key="3">
    <source>
        <dbReference type="EMBL" id="KAI5625583.1"/>
    </source>
</evidence>
<dbReference type="AlphaFoldDB" id="A0AAD5AYX4"/>
<comment type="caution">
    <text evidence="3">The sequence shown here is derived from an EMBL/GenBank/DDBJ whole genome shotgun (WGS) entry which is preliminary data.</text>
</comment>
<accession>A0AAD5AYX4</accession>
<name>A0AAD5AYX4_SILAS</name>
<dbReference type="InterPro" id="IPR031161">
    <property type="entry name" value="Peptidase_M60_dom"/>
</dbReference>
<comment type="similarity">
    <text evidence="1">Belongs to the TCAF family.</text>
</comment>